<protein>
    <submittedName>
        <fullName evidence="2">Uncharacterized protein</fullName>
    </submittedName>
</protein>
<feature type="region of interest" description="Disordered" evidence="1">
    <location>
        <begin position="211"/>
        <end position="232"/>
    </location>
</feature>
<gene>
    <name evidence="2" type="ORF">GE061_020072</name>
</gene>
<organism evidence="2 3">
    <name type="scientific">Apolygus lucorum</name>
    <name type="common">Small green plant bug</name>
    <name type="synonym">Lygocoris lucorum</name>
    <dbReference type="NCBI Taxonomy" id="248454"/>
    <lineage>
        <taxon>Eukaryota</taxon>
        <taxon>Metazoa</taxon>
        <taxon>Ecdysozoa</taxon>
        <taxon>Arthropoda</taxon>
        <taxon>Hexapoda</taxon>
        <taxon>Insecta</taxon>
        <taxon>Pterygota</taxon>
        <taxon>Neoptera</taxon>
        <taxon>Paraneoptera</taxon>
        <taxon>Hemiptera</taxon>
        <taxon>Heteroptera</taxon>
        <taxon>Panheteroptera</taxon>
        <taxon>Cimicomorpha</taxon>
        <taxon>Miridae</taxon>
        <taxon>Mirini</taxon>
        <taxon>Apolygus</taxon>
    </lineage>
</organism>
<evidence type="ECO:0000313" key="3">
    <source>
        <dbReference type="Proteomes" id="UP000466442"/>
    </source>
</evidence>
<reference evidence="2" key="1">
    <citation type="journal article" date="2021" name="Mol. Ecol. Resour.">
        <title>Apolygus lucorum genome provides insights into omnivorousness and mesophyll feeding.</title>
        <authorList>
            <person name="Liu Y."/>
            <person name="Liu H."/>
            <person name="Wang H."/>
            <person name="Huang T."/>
            <person name="Liu B."/>
            <person name="Yang B."/>
            <person name="Yin L."/>
            <person name="Li B."/>
            <person name="Zhang Y."/>
            <person name="Zhang S."/>
            <person name="Jiang F."/>
            <person name="Zhang X."/>
            <person name="Ren Y."/>
            <person name="Wang B."/>
            <person name="Wang S."/>
            <person name="Lu Y."/>
            <person name="Wu K."/>
            <person name="Fan W."/>
            <person name="Wang G."/>
        </authorList>
    </citation>
    <scope>NUCLEOTIDE SEQUENCE</scope>
    <source>
        <strain evidence="2">12Hb</strain>
    </source>
</reference>
<sequence>MDPLPRIRVRKEIFGQVIRSTDDTPSSPKQNSVSEWKKSLLIRDLDLVQASIKIIVAMPAESQHITKLGKLIRVSLNDVEGVLLYNHIPIRKLDLTSPSNLPWSRERDAEQYDDNADNVRPWRRAMIARNMDLIHTTVHTLLMNLPQKHKRQLADTALATLKDLHNIILNDESSPQQIITFTGPFKADESEYDGSSRMSFDSLSQTQSLDGWEFQSESQDGMESENMASLDRPHENPLFPEEPRVSRISHNPPRTLQTQTVEPKKLNVMLPLRDESRFPDNGNKKPRWKFCNICKNSLFDGSCVSCKHFALKMETSMKQNVFYECSHANNAGGSSCKVCRFNLILKFMPNYASQKVEVIHRQIGPRPTSQNENSQEPFEDDTRSRVSSPNFPSTSAFQSPLSFGAGRDLRPKPTPSPLIEQPTSDEPSIVISAISSLAKPANPVCPVCAFEVPEGNCRPCRTFAQRMEELMKKDIFYECAHENNSGSPKCRVCRYNRIALLRADQGGTKEIVPWSKY</sequence>
<evidence type="ECO:0000256" key="1">
    <source>
        <dbReference type="SAM" id="MobiDB-lite"/>
    </source>
</evidence>
<evidence type="ECO:0000313" key="2">
    <source>
        <dbReference type="EMBL" id="KAF6205897.1"/>
    </source>
</evidence>
<dbReference type="EMBL" id="WIXP02000009">
    <property type="protein sequence ID" value="KAF6205897.1"/>
    <property type="molecule type" value="Genomic_DNA"/>
</dbReference>
<proteinExistence type="predicted"/>
<accession>A0A8S9XA76</accession>
<feature type="compositionally biased region" description="Polar residues" evidence="1">
    <location>
        <begin position="367"/>
        <end position="376"/>
    </location>
</feature>
<feature type="region of interest" description="Disordered" evidence="1">
    <location>
        <begin position="363"/>
        <end position="425"/>
    </location>
</feature>
<dbReference type="AlphaFoldDB" id="A0A8S9XA76"/>
<feature type="compositionally biased region" description="Polar residues" evidence="1">
    <location>
        <begin position="385"/>
        <end position="401"/>
    </location>
</feature>
<keyword evidence="3" id="KW-1185">Reference proteome</keyword>
<comment type="caution">
    <text evidence="2">The sequence shown here is derived from an EMBL/GenBank/DDBJ whole genome shotgun (WGS) entry which is preliminary data.</text>
</comment>
<dbReference type="Proteomes" id="UP000466442">
    <property type="component" value="Linkage Group LG9"/>
</dbReference>
<feature type="compositionally biased region" description="Polar residues" evidence="1">
    <location>
        <begin position="211"/>
        <end position="221"/>
    </location>
</feature>
<name>A0A8S9XA76_APOLU</name>